<keyword evidence="4" id="KW-1185">Reference proteome</keyword>
<name>A0A8K0SFU7_9HYPO</name>
<dbReference type="GO" id="GO:0019748">
    <property type="term" value="P:secondary metabolic process"/>
    <property type="evidence" value="ECO:0007669"/>
    <property type="project" value="TreeGrafter"/>
</dbReference>
<evidence type="ECO:0000313" key="4">
    <source>
        <dbReference type="Proteomes" id="UP000813444"/>
    </source>
</evidence>
<proteinExistence type="predicted"/>
<dbReference type="InterPro" id="IPR029058">
    <property type="entry name" value="AB_hydrolase_fold"/>
</dbReference>
<comment type="caution">
    <text evidence="3">The sequence shown here is derived from an EMBL/GenBank/DDBJ whole genome shotgun (WGS) entry which is preliminary data.</text>
</comment>
<dbReference type="Gene3D" id="3.40.50.1820">
    <property type="entry name" value="alpha/beta hydrolase"/>
    <property type="match status" value="1"/>
</dbReference>
<dbReference type="Proteomes" id="UP000813444">
    <property type="component" value="Unassembled WGS sequence"/>
</dbReference>
<dbReference type="GO" id="GO:0016787">
    <property type="term" value="F:hydrolase activity"/>
    <property type="evidence" value="ECO:0007669"/>
    <property type="project" value="UniProtKB-KW"/>
</dbReference>
<keyword evidence="1 3" id="KW-0378">Hydrolase</keyword>
<dbReference type="PANTHER" id="PTHR48070">
    <property type="entry name" value="ESTERASE OVCA2"/>
    <property type="match status" value="1"/>
</dbReference>
<evidence type="ECO:0000256" key="1">
    <source>
        <dbReference type="ARBA" id="ARBA00022801"/>
    </source>
</evidence>
<dbReference type="AlphaFoldDB" id="A0A8K0SFU7"/>
<sequence>MKLLCLHGRGTNSDIFETQLASIIHRLPKSYSFDFIDGEAAVNAAPQVAQVYDGPYLAWHSSHFADEVASAHEYVKDILEEDGPYDGVIGFSQGAALAASLLMAHQIQHPDQPPLFKFAIFLCSVLPLSPSPAIGVEITDFVLNYESSYRSFFGISDEDVSVRAASCKTAYAYRSLNGSFGNIDEDQHGAYKIGIPTFHLLGQTDTFLDFSRYVLDLCERNIAEVFMNPGGHETPSSMESLERVVGLIQRVIELANTEY</sequence>
<dbReference type="PANTHER" id="PTHR48070:SF7">
    <property type="entry name" value="SERINE HYDROLASE FSH DOMAIN-CONTAINING PROTEIN-RELATED"/>
    <property type="match status" value="1"/>
</dbReference>
<feature type="domain" description="Serine hydrolase" evidence="2">
    <location>
        <begin position="2"/>
        <end position="241"/>
    </location>
</feature>
<dbReference type="GO" id="GO:0005634">
    <property type="term" value="C:nucleus"/>
    <property type="evidence" value="ECO:0007669"/>
    <property type="project" value="TreeGrafter"/>
</dbReference>
<dbReference type="InterPro" id="IPR050593">
    <property type="entry name" value="LovG"/>
</dbReference>
<dbReference type="GO" id="GO:0005737">
    <property type="term" value="C:cytoplasm"/>
    <property type="evidence" value="ECO:0007669"/>
    <property type="project" value="TreeGrafter"/>
</dbReference>
<protein>
    <submittedName>
        <fullName evidence="3">Serine hydrolase FSH</fullName>
    </submittedName>
</protein>
<reference evidence="3" key="1">
    <citation type="journal article" date="2021" name="Nat. Commun.">
        <title>Genetic determinants of endophytism in the Arabidopsis root mycobiome.</title>
        <authorList>
            <person name="Mesny F."/>
            <person name="Miyauchi S."/>
            <person name="Thiergart T."/>
            <person name="Pickel B."/>
            <person name="Atanasova L."/>
            <person name="Karlsson M."/>
            <person name="Huettel B."/>
            <person name="Barry K.W."/>
            <person name="Haridas S."/>
            <person name="Chen C."/>
            <person name="Bauer D."/>
            <person name="Andreopoulos W."/>
            <person name="Pangilinan J."/>
            <person name="LaButti K."/>
            <person name="Riley R."/>
            <person name="Lipzen A."/>
            <person name="Clum A."/>
            <person name="Drula E."/>
            <person name="Henrissat B."/>
            <person name="Kohler A."/>
            <person name="Grigoriev I.V."/>
            <person name="Martin F.M."/>
            <person name="Hacquard S."/>
        </authorList>
    </citation>
    <scope>NUCLEOTIDE SEQUENCE</scope>
    <source>
        <strain evidence="3">MPI-CAGE-CH-0235</strain>
    </source>
</reference>
<organism evidence="3 4">
    <name type="scientific">Stachybotrys elegans</name>
    <dbReference type="NCBI Taxonomy" id="80388"/>
    <lineage>
        <taxon>Eukaryota</taxon>
        <taxon>Fungi</taxon>
        <taxon>Dikarya</taxon>
        <taxon>Ascomycota</taxon>
        <taxon>Pezizomycotina</taxon>
        <taxon>Sordariomycetes</taxon>
        <taxon>Hypocreomycetidae</taxon>
        <taxon>Hypocreales</taxon>
        <taxon>Stachybotryaceae</taxon>
        <taxon>Stachybotrys</taxon>
    </lineage>
</organism>
<dbReference type="OrthoDB" id="414698at2759"/>
<dbReference type="SUPFAM" id="SSF53474">
    <property type="entry name" value="alpha/beta-Hydrolases"/>
    <property type="match status" value="1"/>
</dbReference>
<evidence type="ECO:0000259" key="2">
    <source>
        <dbReference type="Pfam" id="PF03959"/>
    </source>
</evidence>
<dbReference type="EMBL" id="JAGPNK010000019">
    <property type="protein sequence ID" value="KAH7305244.1"/>
    <property type="molecule type" value="Genomic_DNA"/>
</dbReference>
<dbReference type="Pfam" id="PF03959">
    <property type="entry name" value="FSH1"/>
    <property type="match status" value="1"/>
</dbReference>
<evidence type="ECO:0000313" key="3">
    <source>
        <dbReference type="EMBL" id="KAH7305244.1"/>
    </source>
</evidence>
<gene>
    <name evidence="3" type="ORF">B0I35DRAFT_493163</name>
</gene>
<accession>A0A8K0SFU7</accession>
<dbReference type="InterPro" id="IPR005645">
    <property type="entry name" value="FSH-like_dom"/>
</dbReference>